<dbReference type="Proteomes" id="UP000261580">
    <property type="component" value="Unassembled WGS sequence"/>
</dbReference>
<evidence type="ECO:0000256" key="1">
    <source>
        <dbReference type="ARBA" id="ARBA00004123"/>
    </source>
</evidence>
<dbReference type="AlphaFoldDB" id="A0A3Q4HUQ0"/>
<evidence type="ECO:0000256" key="12">
    <source>
        <dbReference type="ARBA" id="ARBA00071731"/>
    </source>
</evidence>
<comment type="function">
    <text evidence="11">Pre-60S-associated cytoplasmic factor involved in the cytoplasmic maturation of the 60S subunit.</text>
</comment>
<comment type="subcellular location">
    <subcellularLocation>
        <location evidence="2">Cytoplasm</location>
    </subcellularLocation>
    <subcellularLocation>
        <location evidence="1">Nucleus</location>
    </subcellularLocation>
</comment>
<evidence type="ECO:0000313" key="18">
    <source>
        <dbReference type="Proteomes" id="UP000261580"/>
    </source>
</evidence>
<keyword evidence="3" id="KW-0963">Cytoplasm</keyword>
<evidence type="ECO:0000256" key="10">
    <source>
        <dbReference type="ARBA" id="ARBA00034126"/>
    </source>
</evidence>
<dbReference type="Pfam" id="PF12756">
    <property type="entry name" value="zf-C2H2_2"/>
    <property type="match status" value="1"/>
</dbReference>
<keyword evidence="7 14" id="KW-0863">Zinc-finger</keyword>
<dbReference type="PROSITE" id="PS00028">
    <property type="entry name" value="ZINC_FINGER_C2H2_1"/>
    <property type="match status" value="2"/>
</dbReference>
<dbReference type="GO" id="GO:0042273">
    <property type="term" value="P:ribosomal large subunit biogenesis"/>
    <property type="evidence" value="ECO:0007669"/>
    <property type="project" value="UniProtKB-ARBA"/>
</dbReference>
<reference evidence="17" key="2">
    <citation type="submission" date="2025-09" db="UniProtKB">
        <authorList>
            <consortium name="Ensembl"/>
        </authorList>
    </citation>
    <scope>IDENTIFICATION</scope>
</reference>
<protein>
    <recommendedName>
        <fullName evidence="12">Cytoplasmic 60S subunit biogenesis factor ZNF622</fullName>
    </recommendedName>
    <alternativeName>
        <fullName evidence="13">Zinc finger protein 622</fullName>
    </alternativeName>
</protein>
<dbReference type="GeneTree" id="ENSGT00390000018047"/>
<dbReference type="SUPFAM" id="SSF57667">
    <property type="entry name" value="beta-beta-alpha zinc fingers"/>
    <property type="match status" value="2"/>
</dbReference>
<name>A0A3Q4HUQ0_NEOBR</name>
<evidence type="ECO:0000256" key="14">
    <source>
        <dbReference type="PROSITE-ProRule" id="PRU00042"/>
    </source>
</evidence>
<dbReference type="STRING" id="32507.ENSNBRP00000021287"/>
<dbReference type="SMART" id="SM00451">
    <property type="entry name" value="ZnF_U1"/>
    <property type="match status" value="2"/>
</dbReference>
<evidence type="ECO:0000256" key="9">
    <source>
        <dbReference type="ARBA" id="ARBA00023242"/>
    </source>
</evidence>
<evidence type="ECO:0000313" key="17">
    <source>
        <dbReference type="Ensembl" id="ENSNBRP00000021287.1"/>
    </source>
</evidence>
<organism evidence="17 18">
    <name type="scientific">Neolamprologus brichardi</name>
    <name type="common">Fairy cichlid</name>
    <name type="synonym">Lamprologus brichardi</name>
    <dbReference type="NCBI Taxonomy" id="32507"/>
    <lineage>
        <taxon>Eukaryota</taxon>
        <taxon>Metazoa</taxon>
        <taxon>Chordata</taxon>
        <taxon>Craniata</taxon>
        <taxon>Vertebrata</taxon>
        <taxon>Euteleostomi</taxon>
        <taxon>Actinopterygii</taxon>
        <taxon>Neopterygii</taxon>
        <taxon>Teleostei</taxon>
        <taxon>Neoteleostei</taxon>
        <taxon>Acanthomorphata</taxon>
        <taxon>Ovalentaria</taxon>
        <taxon>Cichlomorphae</taxon>
        <taxon>Cichliformes</taxon>
        <taxon>Cichlidae</taxon>
        <taxon>African cichlids</taxon>
        <taxon>Pseudocrenilabrinae</taxon>
        <taxon>Lamprologini</taxon>
        <taxon>Neolamprologus</taxon>
    </lineage>
</organism>
<dbReference type="InterPro" id="IPR041661">
    <property type="entry name" value="ZN622/Rei1/Reh1_Znf-C2H2"/>
</dbReference>
<feature type="region of interest" description="Disordered" evidence="15">
    <location>
        <begin position="134"/>
        <end position="238"/>
    </location>
</feature>
<keyword evidence="6" id="KW-0677">Repeat</keyword>
<dbReference type="GO" id="GO:0005737">
    <property type="term" value="C:cytoplasm"/>
    <property type="evidence" value="ECO:0007669"/>
    <property type="project" value="UniProtKB-SubCell"/>
</dbReference>
<evidence type="ECO:0000256" key="2">
    <source>
        <dbReference type="ARBA" id="ARBA00004496"/>
    </source>
</evidence>
<proteinExistence type="inferred from homology"/>
<evidence type="ECO:0000259" key="16">
    <source>
        <dbReference type="PROSITE" id="PS50157"/>
    </source>
</evidence>
<evidence type="ECO:0000256" key="11">
    <source>
        <dbReference type="ARBA" id="ARBA00059765"/>
    </source>
</evidence>
<comment type="similarity">
    <text evidence="10">Belongs to the REI1 family.</text>
</comment>
<feature type="domain" description="C2H2-type" evidence="16">
    <location>
        <begin position="69"/>
        <end position="96"/>
    </location>
</feature>
<dbReference type="InterPro" id="IPR040025">
    <property type="entry name" value="Znf622/Rei1/Reh1"/>
</dbReference>
<dbReference type="GO" id="GO:0003676">
    <property type="term" value="F:nucleic acid binding"/>
    <property type="evidence" value="ECO:0007669"/>
    <property type="project" value="InterPro"/>
</dbReference>
<dbReference type="GO" id="GO:0030687">
    <property type="term" value="C:preribosome, large subunit precursor"/>
    <property type="evidence" value="ECO:0007669"/>
    <property type="project" value="TreeGrafter"/>
</dbReference>
<evidence type="ECO:0000256" key="3">
    <source>
        <dbReference type="ARBA" id="ARBA00022490"/>
    </source>
</evidence>
<keyword evidence="18" id="KW-1185">Reference proteome</keyword>
<keyword evidence="5" id="KW-0479">Metal-binding</keyword>
<dbReference type="GO" id="GO:0005634">
    <property type="term" value="C:nucleus"/>
    <property type="evidence" value="ECO:0007669"/>
    <property type="project" value="UniProtKB-SubCell"/>
</dbReference>
<dbReference type="FunFam" id="3.30.160.60:FF:000915">
    <property type="entry name" value="Zinc finger protein 622"/>
    <property type="match status" value="1"/>
</dbReference>
<evidence type="ECO:0000256" key="6">
    <source>
        <dbReference type="ARBA" id="ARBA00022737"/>
    </source>
</evidence>
<keyword evidence="9" id="KW-0539">Nucleus</keyword>
<dbReference type="PANTHER" id="PTHR13182:SF8">
    <property type="entry name" value="CYTOPLASMIC 60S SUBUNIT BIOGENESIS FACTOR ZNF622"/>
    <property type="match status" value="1"/>
</dbReference>
<feature type="compositionally biased region" description="Basic and acidic residues" evidence="15">
    <location>
        <begin position="161"/>
        <end position="170"/>
    </location>
</feature>
<dbReference type="OMA" id="TTCLFAH"/>
<evidence type="ECO:0000256" key="8">
    <source>
        <dbReference type="ARBA" id="ARBA00022833"/>
    </source>
</evidence>
<dbReference type="InterPro" id="IPR003604">
    <property type="entry name" value="Matrin/U1-like-C_Znf_C2H2"/>
</dbReference>
<accession>A0A3Q4HUQ0</accession>
<evidence type="ECO:0000256" key="13">
    <source>
        <dbReference type="ARBA" id="ARBA00078728"/>
    </source>
</evidence>
<dbReference type="SMART" id="SM00355">
    <property type="entry name" value="ZnF_C2H2"/>
    <property type="match status" value="4"/>
</dbReference>
<dbReference type="Bgee" id="ENSNBRG00000016286">
    <property type="expression patterns" value="Expressed in muscle tissue and 9 other cell types or tissues"/>
</dbReference>
<feature type="compositionally biased region" description="Polar residues" evidence="15">
    <location>
        <begin position="143"/>
        <end position="160"/>
    </location>
</feature>
<reference evidence="17" key="1">
    <citation type="submission" date="2025-08" db="UniProtKB">
        <authorList>
            <consortium name="Ensembl"/>
        </authorList>
    </citation>
    <scope>IDENTIFICATION</scope>
</reference>
<dbReference type="Pfam" id="PF12874">
    <property type="entry name" value="zf-met"/>
    <property type="match status" value="1"/>
</dbReference>
<dbReference type="GO" id="GO:0008270">
    <property type="term" value="F:zinc ion binding"/>
    <property type="evidence" value="ECO:0007669"/>
    <property type="project" value="UniProtKB-KW"/>
</dbReference>
<sequence>MASYTCISCRVAFADGEVQRAHYKTDWHRYNLKRKVADMPPVTAENFQERVLAQRAAADQQLTDASATEYCAICNKKFSSANAYQNHLQSHKHQQAEKQTLLAAQRRVEKMNEKNLEKGLSDEKVDNDARNKALQQALKEQQRSSPAKQDHAQTSQGATKQRTEKVEKPPRMMWLEEQAKRREREEGGTAGEGEEDWEDVDEDDEGDDGHEMEADDEEEVMDQEEGESTALSDTQPPALPGAIPVTDCLFCSHHSKSLMKNVTHMTKVHSFFIPDVEFLVDLKGLIRYLGEKVGAGNVCLWCNEKGRSFYSSEAVQSHMIDKSHCKLFTDGDAALEFADFYDFRNSYPDRKEGEDAEMDDEELADDKNLEYDDETMDCKQRYEGPRISAQRATPNTYNQHVRSDVTLMEFIALNQKQKDMQYVQMMKSKWMLKMGISHNTIKQKHFRAQVMF</sequence>
<dbReference type="InterPro" id="IPR036236">
    <property type="entry name" value="Znf_C2H2_sf"/>
</dbReference>
<evidence type="ECO:0000256" key="15">
    <source>
        <dbReference type="SAM" id="MobiDB-lite"/>
    </source>
</evidence>
<evidence type="ECO:0000256" key="5">
    <source>
        <dbReference type="ARBA" id="ARBA00022723"/>
    </source>
</evidence>
<feature type="compositionally biased region" description="Basic and acidic residues" evidence="15">
    <location>
        <begin position="177"/>
        <end position="187"/>
    </location>
</feature>
<evidence type="ECO:0000256" key="7">
    <source>
        <dbReference type="ARBA" id="ARBA00022771"/>
    </source>
</evidence>
<dbReference type="Ensembl" id="ENSNBRT00000021864.1">
    <property type="protein sequence ID" value="ENSNBRP00000021287.1"/>
    <property type="gene ID" value="ENSNBRG00000016286.1"/>
</dbReference>
<dbReference type="InterPro" id="IPR013087">
    <property type="entry name" value="Znf_C2H2_type"/>
</dbReference>
<feature type="compositionally biased region" description="Acidic residues" evidence="15">
    <location>
        <begin position="192"/>
        <end position="227"/>
    </location>
</feature>
<dbReference type="PROSITE" id="PS50157">
    <property type="entry name" value="ZINC_FINGER_C2H2_2"/>
    <property type="match status" value="1"/>
</dbReference>
<evidence type="ECO:0000256" key="4">
    <source>
        <dbReference type="ARBA" id="ARBA00022517"/>
    </source>
</evidence>
<dbReference type="Gene3D" id="3.30.160.60">
    <property type="entry name" value="Classic Zinc Finger"/>
    <property type="match status" value="1"/>
</dbReference>
<dbReference type="PANTHER" id="PTHR13182">
    <property type="entry name" value="ZINC FINGER PROTEIN 622"/>
    <property type="match status" value="1"/>
</dbReference>
<keyword evidence="8" id="KW-0862">Zinc</keyword>
<keyword evidence="4" id="KW-0690">Ribosome biogenesis</keyword>